<feature type="repeat" description="CHCR" evidence="11">
    <location>
        <begin position="403"/>
        <end position="551"/>
    </location>
</feature>
<dbReference type="InterPro" id="IPR057308">
    <property type="entry name" value="CHCR_PEP5_VPS11"/>
</dbReference>
<evidence type="ECO:0000256" key="2">
    <source>
        <dbReference type="ARBA" id="ARBA00022448"/>
    </source>
</evidence>
<dbReference type="PIRSF" id="PIRSF007860">
    <property type="entry name" value="VPS11"/>
    <property type="match status" value="1"/>
</dbReference>
<dbReference type="FunCoup" id="A0A1Y1UGU2">
    <property type="interactions" value="223"/>
</dbReference>
<keyword evidence="2 9" id="KW-0813">Transport</keyword>
<evidence type="ECO:0000256" key="10">
    <source>
        <dbReference type="PROSITE-ProRule" id="PRU00175"/>
    </source>
</evidence>
<comment type="subcellular location">
    <subcellularLocation>
        <location evidence="8">Endomembrane system</location>
        <topology evidence="8">Peripheral membrane protein</topology>
        <orientation evidence="8">Cytoplasmic side</orientation>
    </subcellularLocation>
    <subcellularLocation>
        <location evidence="9">Vacuole membrane</location>
        <topology evidence="9">Peripheral membrane protein</topology>
        <orientation evidence="9">Cytoplasmic side</orientation>
    </subcellularLocation>
</comment>
<dbReference type="InterPro" id="IPR001841">
    <property type="entry name" value="Znf_RING"/>
</dbReference>
<dbReference type="CDD" id="cd16688">
    <property type="entry name" value="RING-H2_Vps11"/>
    <property type="match status" value="1"/>
</dbReference>
<evidence type="ECO:0000256" key="9">
    <source>
        <dbReference type="PIRNR" id="PIRNR007860"/>
    </source>
</evidence>
<reference evidence="13 14" key="1">
    <citation type="submission" date="2017-03" db="EMBL/GenBank/DDBJ databases">
        <title>Widespread Adenine N6-methylation of Active Genes in Fungi.</title>
        <authorList>
            <consortium name="DOE Joint Genome Institute"/>
            <person name="Mondo S.J."/>
            <person name="Dannebaum R.O."/>
            <person name="Kuo R.C."/>
            <person name="Louie K.B."/>
            <person name="Bewick A.J."/>
            <person name="Labutti K."/>
            <person name="Haridas S."/>
            <person name="Kuo A."/>
            <person name="Salamov A."/>
            <person name="Ahrendt S.R."/>
            <person name="Lau R."/>
            <person name="Bowen B.P."/>
            <person name="Lipzen A."/>
            <person name="Sullivan W."/>
            <person name="Andreopoulos W.B."/>
            <person name="Clum A."/>
            <person name="Lindquist E."/>
            <person name="Daum C."/>
            <person name="Northen T.R."/>
            <person name="Ramamoorthy G."/>
            <person name="Schmitz R.J."/>
            <person name="Gryganskyi A."/>
            <person name="Culley D."/>
            <person name="Magnuson J."/>
            <person name="James T.Y."/>
            <person name="O'Malley M.A."/>
            <person name="Stajich J.E."/>
            <person name="Spatafora J.W."/>
            <person name="Visel A."/>
            <person name="Grigoriev I.V."/>
        </authorList>
    </citation>
    <scope>NUCLEOTIDE SEQUENCE [LARGE SCALE GENOMIC DNA]</scope>
    <source>
        <strain evidence="13 14">NRRL Y-17943</strain>
    </source>
</reference>
<evidence type="ECO:0000256" key="4">
    <source>
        <dbReference type="ARBA" id="ARBA00022771"/>
    </source>
</evidence>
<organism evidence="13 14">
    <name type="scientific">Kockovaella imperatae</name>
    <dbReference type="NCBI Taxonomy" id="4999"/>
    <lineage>
        <taxon>Eukaryota</taxon>
        <taxon>Fungi</taxon>
        <taxon>Dikarya</taxon>
        <taxon>Basidiomycota</taxon>
        <taxon>Agaricomycotina</taxon>
        <taxon>Tremellomycetes</taxon>
        <taxon>Tremellales</taxon>
        <taxon>Cuniculitremaceae</taxon>
        <taxon>Kockovaella</taxon>
    </lineage>
</organism>
<dbReference type="GO" id="GO:0007033">
    <property type="term" value="P:vacuole organization"/>
    <property type="evidence" value="ECO:0007669"/>
    <property type="project" value="TreeGrafter"/>
</dbReference>
<dbReference type="GO" id="GO:0033263">
    <property type="term" value="C:CORVET complex"/>
    <property type="evidence" value="ECO:0007669"/>
    <property type="project" value="UniProtKB-UniRule"/>
</dbReference>
<evidence type="ECO:0000313" key="13">
    <source>
        <dbReference type="EMBL" id="ORX37189.1"/>
    </source>
</evidence>
<comment type="similarity">
    <text evidence="1 9">Belongs to the VPS11 family.</text>
</comment>
<dbReference type="Pfam" id="PF12451">
    <property type="entry name" value="VPS11_C"/>
    <property type="match status" value="1"/>
</dbReference>
<dbReference type="AlphaFoldDB" id="A0A1Y1UGU2"/>
<dbReference type="GO" id="GO:0008270">
    <property type="term" value="F:zinc ion binding"/>
    <property type="evidence" value="ECO:0007669"/>
    <property type="project" value="UniProtKB-KW"/>
</dbReference>
<dbReference type="OrthoDB" id="26184at2759"/>
<dbReference type="GO" id="GO:0030674">
    <property type="term" value="F:protein-macromolecule adaptor activity"/>
    <property type="evidence" value="ECO:0007669"/>
    <property type="project" value="TreeGrafter"/>
</dbReference>
<dbReference type="InterPro" id="IPR036322">
    <property type="entry name" value="WD40_repeat_dom_sf"/>
</dbReference>
<comment type="subunit">
    <text evidence="9">Component of the homotypic vacuole fusion and vacuole protein sorting (HOPS) complex. Component of the class C core vacuole/endosome tethering (CORVET) complex.</text>
</comment>
<dbReference type="GO" id="GO:0061630">
    <property type="term" value="F:ubiquitin protein ligase activity"/>
    <property type="evidence" value="ECO:0007669"/>
    <property type="project" value="UniProtKB-EC"/>
</dbReference>
<dbReference type="PROSITE" id="PS50089">
    <property type="entry name" value="ZF_RING_2"/>
    <property type="match status" value="1"/>
</dbReference>
<dbReference type="GO" id="GO:0000329">
    <property type="term" value="C:fungal-type vacuole membrane"/>
    <property type="evidence" value="ECO:0007669"/>
    <property type="project" value="UniProtKB-UniRule"/>
</dbReference>
<sequence>MDQSEGSSSSWRQFSFFDAEPFASGDEGSPEFEQLRSPLIIEPVSYSSTLSVAVASGDTVHFFNNHLRSYRSFQAWKDNGHTSLLRQAANVLICVGEEGDSRLPILKAWDLSRDTRRGPVLLRSVRVGQRSALVTCLACTPNLSHLALGFSDGTVLLYRHFLQSLTTSPTSLSSMPKARIVHESPEPVTGLGFVESDVDGPTLMIATVGAILSSGTTGKSGRARVLDRSGVALGCAVISHDRRELLVARNEGIYSFGTSDPGPFYAYDGEKASLQVHNHNLVFVLREESKSRARDTTPSSKLVILDHRHRWTSYQKHFSSGIDRMFSQWGALYVQAVDQPLMRLIEHSISAKLQVLSQRNLYTTALALAKSEGFNEAGLSDIHRLYGDYLYRKGDYDAAMRQYTLTLGQLPPSYVVRKYLDAQRIQQLVAYLQRLHELGLANPNHTTLLLNCYTKTGDLASLDAFLNSEMTDDELPFDLDTAIRVCRQGAFFAHASFLAQRWGRHEEYLRIQIEDAGEFLAALRYLRGLDREVCTENLLLYGVPLLAHAPIETTDLVIDLCCGLPLIPQQQAVSANGSGPATGQAVLSFLNVDRVTGLFVDNSHIDTAPDDMPLQAADVPIELPSPRRFFPLFNDNVDQFRRFLETVTNLDKEGNSSSNNDADASRSIWSTLLELYLTAGGADGRAKAMTLLREKSDKLDPVLALILCTQTGFTPGCLVLWESLGRHEDVLRFWMESDSDPDAYSHIAKYLETHGQDHHELYAMALRHLSSTPKLLALHGEDVSRILQIMDENNILQPLAIVQLLSRNSITPIGTVRDWLQAKVQENRGGIESDKHLVSSYRKETEQRQNELQNICDPDRPQVFQVTRCAACARQLDLPTVHFMCKHSYHQRCLSDSEPECILCARQHSILREVRQGQKKLADRHDLFVNEVHDADNGFAVVAGAFGRGLWESAAA</sequence>
<keyword evidence="5" id="KW-0862">Zinc</keyword>
<dbReference type="SUPFAM" id="SSF50978">
    <property type="entry name" value="WD40 repeat-like"/>
    <property type="match status" value="1"/>
</dbReference>
<comment type="caution">
    <text evidence="13">The sequence shown here is derived from an EMBL/GenBank/DDBJ whole genome shotgun (WGS) entry which is preliminary data.</text>
</comment>
<comment type="catalytic activity">
    <reaction evidence="9">
        <text>S-ubiquitinyl-[E2 ubiquitin-conjugating enzyme]-L-cysteine + [acceptor protein]-L-lysine = [E2 ubiquitin-conjugating enzyme]-L-cysteine + N(6)-ubiquitinyl-[acceptor protein]-L-lysine.</text>
        <dbReference type="EC" id="2.3.2.27"/>
    </reaction>
</comment>
<dbReference type="Proteomes" id="UP000193218">
    <property type="component" value="Unassembled WGS sequence"/>
</dbReference>
<evidence type="ECO:0000256" key="5">
    <source>
        <dbReference type="ARBA" id="ARBA00022833"/>
    </source>
</evidence>
<dbReference type="InParanoid" id="A0A1Y1UGU2"/>
<dbReference type="GO" id="GO:0030897">
    <property type="term" value="C:HOPS complex"/>
    <property type="evidence" value="ECO:0007669"/>
    <property type="project" value="UniProtKB-UniRule"/>
</dbReference>
<dbReference type="GO" id="GO:0006904">
    <property type="term" value="P:vesicle docking involved in exocytosis"/>
    <property type="evidence" value="ECO:0007669"/>
    <property type="project" value="TreeGrafter"/>
</dbReference>
<name>A0A1Y1UGU2_9TREE</name>
<dbReference type="PROSITE" id="PS50236">
    <property type="entry name" value="CHCR"/>
    <property type="match status" value="1"/>
</dbReference>
<keyword evidence="6 9" id="KW-0653">Protein transport</keyword>
<protein>
    <recommendedName>
        <fullName evidence="9">E3 ubiquitin-protein ligase PEP5</fullName>
        <ecNumber evidence="9">2.3.2.27</ecNumber>
    </recommendedName>
</protein>
<keyword evidence="4 10" id="KW-0863">Zinc-finger</keyword>
<dbReference type="GO" id="GO:0048284">
    <property type="term" value="P:organelle fusion"/>
    <property type="evidence" value="ECO:0007669"/>
    <property type="project" value="TreeGrafter"/>
</dbReference>
<dbReference type="InterPro" id="IPR015943">
    <property type="entry name" value="WD40/YVTN_repeat-like_dom_sf"/>
</dbReference>
<keyword evidence="7 9" id="KW-0472">Membrane</keyword>
<dbReference type="PANTHER" id="PTHR23323">
    <property type="entry name" value="VACUOLAR PROTEIN SORTING-ASSOCIATED PROTEIN"/>
    <property type="match status" value="1"/>
</dbReference>
<dbReference type="RefSeq" id="XP_021871227.1">
    <property type="nucleotide sequence ID" value="XM_022012768.1"/>
</dbReference>
<evidence type="ECO:0000259" key="12">
    <source>
        <dbReference type="PROSITE" id="PS50089"/>
    </source>
</evidence>
<dbReference type="PANTHER" id="PTHR23323:SF24">
    <property type="entry name" value="VACUOLAR PROTEIN SORTING-ASSOCIATED PROTEIN 11 HOMOLOG"/>
    <property type="match status" value="1"/>
</dbReference>
<dbReference type="Pfam" id="PF23356">
    <property type="entry name" value="TPR_PEP5_VPS11"/>
    <property type="match status" value="2"/>
</dbReference>
<evidence type="ECO:0000313" key="14">
    <source>
        <dbReference type="Proteomes" id="UP000193218"/>
    </source>
</evidence>
<keyword evidence="9" id="KW-0833">Ubl conjugation pathway</keyword>
<evidence type="ECO:0000256" key="11">
    <source>
        <dbReference type="PROSITE-ProRule" id="PRU01006"/>
    </source>
</evidence>
<dbReference type="Pfam" id="PF23341">
    <property type="entry name" value="PEP5_VPS11_N"/>
    <property type="match status" value="1"/>
</dbReference>
<dbReference type="EC" id="2.3.2.27" evidence="9"/>
<keyword evidence="14" id="KW-1185">Reference proteome</keyword>
<gene>
    <name evidence="13" type="ORF">BD324DRAFT_430480</name>
</gene>
<dbReference type="GO" id="GO:0007032">
    <property type="term" value="P:endosome organization"/>
    <property type="evidence" value="ECO:0007669"/>
    <property type="project" value="TreeGrafter"/>
</dbReference>
<dbReference type="InterPro" id="IPR000547">
    <property type="entry name" value="Clathrin_H-chain/VPS_repeat"/>
</dbReference>
<feature type="domain" description="RING-type" evidence="12">
    <location>
        <begin position="869"/>
        <end position="904"/>
    </location>
</feature>
<evidence type="ECO:0000256" key="6">
    <source>
        <dbReference type="ARBA" id="ARBA00022927"/>
    </source>
</evidence>
<evidence type="ECO:0000256" key="8">
    <source>
        <dbReference type="ARBA" id="ARBA00029433"/>
    </source>
</evidence>
<evidence type="ECO:0000256" key="1">
    <source>
        <dbReference type="ARBA" id="ARBA00007070"/>
    </source>
</evidence>
<evidence type="ECO:0000256" key="7">
    <source>
        <dbReference type="ARBA" id="ARBA00023136"/>
    </source>
</evidence>
<keyword evidence="9" id="KW-0808">Transferase</keyword>
<accession>A0A1Y1UGU2</accession>
<dbReference type="InterPro" id="IPR016528">
    <property type="entry name" value="VPS11"/>
</dbReference>
<keyword evidence="3" id="KW-0479">Metal-binding</keyword>
<dbReference type="Gene3D" id="2.130.10.10">
    <property type="entry name" value="YVTN repeat-like/Quinoprotein amine dehydrogenase"/>
    <property type="match status" value="1"/>
</dbReference>
<proteinExistence type="inferred from homology"/>
<dbReference type="GeneID" id="33554576"/>
<dbReference type="InterPro" id="IPR024763">
    <property type="entry name" value="VPS11_C"/>
</dbReference>
<dbReference type="InterPro" id="IPR057307">
    <property type="entry name" value="PEP5_VPS11_N"/>
</dbReference>
<evidence type="ECO:0000256" key="3">
    <source>
        <dbReference type="ARBA" id="ARBA00022723"/>
    </source>
</evidence>
<dbReference type="EMBL" id="NBSH01000006">
    <property type="protein sequence ID" value="ORX37189.1"/>
    <property type="molecule type" value="Genomic_DNA"/>
</dbReference>
<keyword evidence="9" id="KW-0926">Vacuole</keyword>
<dbReference type="GO" id="GO:0006886">
    <property type="term" value="P:intracellular protein transport"/>
    <property type="evidence" value="ECO:0007669"/>
    <property type="project" value="UniProtKB-UniRule"/>
</dbReference>
<dbReference type="STRING" id="4999.A0A1Y1UGU2"/>